<feature type="signal peptide" evidence="2">
    <location>
        <begin position="1"/>
        <end position="22"/>
    </location>
</feature>
<dbReference type="AlphaFoldDB" id="A0A517QXJ4"/>
<keyword evidence="2" id="KW-0732">Signal</keyword>
<sequence length="343" mass="38729" precursor="true">MHHFIRLGTVLLTFAAVGVAVAGGVPCDQSFERCYEPTEDRVAPYQTGQEREQALFVQPPAGGDTIGESGTIGIRGLEVRIPEMKFALPELRLPNVFSVRTAPELRVDSQRILGSRRNEFLKAEPTGRVRFARVQQDRYASIEDDRSANVDQDRAAARLRELENELYRLRQKCGQQSCAPSCDNEYMAPTPPKVRYECPPPSPADPAAGHMGYRDARPIRSSRQWPESPEWSQPDQLQRVETRLERLASLCEALVEENQRLRAEQHGSRTAPARLGRAEELSSEPGMNDRTSEIYLIGNEMTTSRPAVGTSEPEYLSTNRSEKRSRQDNPFNTGEDKFRWEGR</sequence>
<evidence type="ECO:0000256" key="1">
    <source>
        <dbReference type="SAM" id="MobiDB-lite"/>
    </source>
</evidence>
<reference evidence="3 4" key="1">
    <citation type="submission" date="2019-02" db="EMBL/GenBank/DDBJ databases">
        <title>Deep-cultivation of Planctomycetes and their phenomic and genomic characterization uncovers novel biology.</title>
        <authorList>
            <person name="Wiegand S."/>
            <person name="Jogler M."/>
            <person name="Boedeker C."/>
            <person name="Pinto D."/>
            <person name="Vollmers J."/>
            <person name="Rivas-Marin E."/>
            <person name="Kohn T."/>
            <person name="Peeters S.H."/>
            <person name="Heuer A."/>
            <person name="Rast P."/>
            <person name="Oberbeckmann S."/>
            <person name="Bunk B."/>
            <person name="Jeske O."/>
            <person name="Meyerdierks A."/>
            <person name="Storesund J.E."/>
            <person name="Kallscheuer N."/>
            <person name="Luecker S."/>
            <person name="Lage O.M."/>
            <person name="Pohl T."/>
            <person name="Merkel B.J."/>
            <person name="Hornburger P."/>
            <person name="Mueller R.-W."/>
            <person name="Bruemmer F."/>
            <person name="Labrenz M."/>
            <person name="Spormann A.M."/>
            <person name="Op den Camp H."/>
            <person name="Overmann J."/>
            <person name="Amann R."/>
            <person name="Jetten M.S.M."/>
            <person name="Mascher T."/>
            <person name="Medema M.H."/>
            <person name="Devos D.P."/>
            <person name="Kaster A.-K."/>
            <person name="Ovreas L."/>
            <person name="Rohde M."/>
            <person name="Galperin M.Y."/>
            <person name="Jogler C."/>
        </authorList>
    </citation>
    <scope>NUCLEOTIDE SEQUENCE [LARGE SCALE GENOMIC DNA]</scope>
    <source>
        <strain evidence="3 4">Pan189</strain>
    </source>
</reference>
<feature type="region of interest" description="Disordered" evidence="1">
    <location>
        <begin position="262"/>
        <end position="343"/>
    </location>
</feature>
<proteinExistence type="predicted"/>
<gene>
    <name evidence="3" type="ORF">Pan189_07170</name>
</gene>
<dbReference type="EMBL" id="CP036268">
    <property type="protein sequence ID" value="QDT36361.1"/>
    <property type="molecule type" value="Genomic_DNA"/>
</dbReference>
<feature type="compositionally biased region" description="Basic and acidic residues" evidence="1">
    <location>
        <begin position="334"/>
        <end position="343"/>
    </location>
</feature>
<evidence type="ECO:0000313" key="4">
    <source>
        <dbReference type="Proteomes" id="UP000317318"/>
    </source>
</evidence>
<evidence type="ECO:0000256" key="2">
    <source>
        <dbReference type="SAM" id="SignalP"/>
    </source>
</evidence>
<evidence type="ECO:0000313" key="3">
    <source>
        <dbReference type="EMBL" id="QDT36361.1"/>
    </source>
</evidence>
<protein>
    <submittedName>
        <fullName evidence="3">Uncharacterized protein</fullName>
    </submittedName>
</protein>
<organism evidence="3 4">
    <name type="scientific">Stratiformator vulcanicus</name>
    <dbReference type="NCBI Taxonomy" id="2527980"/>
    <lineage>
        <taxon>Bacteria</taxon>
        <taxon>Pseudomonadati</taxon>
        <taxon>Planctomycetota</taxon>
        <taxon>Planctomycetia</taxon>
        <taxon>Planctomycetales</taxon>
        <taxon>Planctomycetaceae</taxon>
        <taxon>Stratiformator</taxon>
    </lineage>
</organism>
<keyword evidence="4" id="KW-1185">Reference proteome</keyword>
<dbReference type="RefSeq" id="WP_145362571.1">
    <property type="nucleotide sequence ID" value="NZ_CP036268.1"/>
</dbReference>
<dbReference type="Proteomes" id="UP000317318">
    <property type="component" value="Chromosome"/>
</dbReference>
<dbReference type="KEGG" id="svp:Pan189_07170"/>
<accession>A0A517QXJ4</accession>
<feature type="chain" id="PRO_5021960616" evidence="2">
    <location>
        <begin position="23"/>
        <end position="343"/>
    </location>
</feature>
<name>A0A517QXJ4_9PLAN</name>